<accession>A0A0R2LDD7</accession>
<evidence type="ECO:0000313" key="2">
    <source>
        <dbReference type="EMBL" id="KRN99473.1"/>
    </source>
</evidence>
<dbReference type="OrthoDB" id="2200242at2"/>
<organism evidence="2 3">
    <name type="scientific">Ligilactobacillus pobuzihii</name>
    <dbReference type="NCBI Taxonomy" id="449659"/>
    <lineage>
        <taxon>Bacteria</taxon>
        <taxon>Bacillati</taxon>
        <taxon>Bacillota</taxon>
        <taxon>Bacilli</taxon>
        <taxon>Lactobacillales</taxon>
        <taxon>Lactobacillaceae</taxon>
        <taxon>Ligilactobacillus</taxon>
    </lineage>
</organism>
<feature type="coiled-coil region" evidence="1">
    <location>
        <begin position="193"/>
        <end position="251"/>
    </location>
</feature>
<dbReference type="PATRIC" id="fig|449659.4.peg.1498"/>
<dbReference type="STRING" id="449659.IV66_GL001476"/>
<evidence type="ECO:0000313" key="3">
    <source>
        <dbReference type="Proteomes" id="UP000051886"/>
    </source>
</evidence>
<dbReference type="AlphaFoldDB" id="A0A0R2LDD7"/>
<dbReference type="RefSeq" id="WP_017868829.1">
    <property type="nucleotide sequence ID" value="NZ_BJYB01000024.1"/>
</dbReference>
<keyword evidence="1" id="KW-0175">Coiled coil</keyword>
<sequence length="326" mass="37769">MQELENYSASDFDYSLVDDSTAKFLKHKLSNMNSIAQDTRYQMGKELYETQKELANHYKGVFVKWCESVGLDRNDVYFWINEFKFSRNLENTQQIANFGNAPKTLKKDVLQKSAKPEAVQRVLDGDITTHKEYKELERKLKQSEEANKTLDGLLSEKADTISALEQQVKNKPKPEVVEKTVTKEVKPDDYEQLKQQAQTVSILRNRNGELQSEIDKLNGKLSEMSSKGQEYEELQQKIDNLEKQRSNVRQSIDAGSNIMLLNDQLKELFDTKLSALRYKNFFADDPMTSTVEETEDLLDTLQGFIDDMRKILPQHDRKIIEGKFTE</sequence>
<name>A0A0R2LDD7_9LACO</name>
<dbReference type="EMBL" id="JQCN01000031">
    <property type="protein sequence ID" value="KRN99473.1"/>
    <property type="molecule type" value="Genomic_DNA"/>
</dbReference>
<dbReference type="Proteomes" id="UP000051886">
    <property type="component" value="Unassembled WGS sequence"/>
</dbReference>
<reference evidence="2 3" key="1">
    <citation type="journal article" date="2015" name="Genome Announc.">
        <title>Expanding the biotechnology potential of lactobacilli through comparative genomics of 213 strains and associated genera.</title>
        <authorList>
            <person name="Sun Z."/>
            <person name="Harris H.M."/>
            <person name="McCann A."/>
            <person name="Guo C."/>
            <person name="Argimon S."/>
            <person name="Zhang W."/>
            <person name="Yang X."/>
            <person name="Jeffery I.B."/>
            <person name="Cooney J.C."/>
            <person name="Kagawa T.F."/>
            <person name="Liu W."/>
            <person name="Song Y."/>
            <person name="Salvetti E."/>
            <person name="Wrobel A."/>
            <person name="Rasinkangas P."/>
            <person name="Parkhill J."/>
            <person name="Rea M.C."/>
            <person name="O'Sullivan O."/>
            <person name="Ritari J."/>
            <person name="Douillard F.P."/>
            <person name="Paul Ross R."/>
            <person name="Yang R."/>
            <person name="Briner A.E."/>
            <person name="Felis G.E."/>
            <person name="de Vos W.M."/>
            <person name="Barrangou R."/>
            <person name="Klaenhammer T.R."/>
            <person name="Caufield P.W."/>
            <person name="Cui Y."/>
            <person name="Zhang H."/>
            <person name="O'Toole P.W."/>
        </authorList>
    </citation>
    <scope>NUCLEOTIDE SEQUENCE [LARGE SCALE GENOMIC DNA]</scope>
    <source>
        <strain evidence="2 3">NBRC 103219</strain>
    </source>
</reference>
<gene>
    <name evidence="2" type="ORF">IV66_GL001476</name>
</gene>
<evidence type="ECO:0000256" key="1">
    <source>
        <dbReference type="SAM" id="Coils"/>
    </source>
</evidence>
<dbReference type="Gene3D" id="1.10.287.1490">
    <property type="match status" value="1"/>
</dbReference>
<proteinExistence type="predicted"/>
<comment type="caution">
    <text evidence="2">The sequence shown here is derived from an EMBL/GenBank/DDBJ whole genome shotgun (WGS) entry which is preliminary data.</text>
</comment>
<protein>
    <submittedName>
        <fullName evidence="2">Uncharacterized protein</fullName>
    </submittedName>
</protein>
<keyword evidence="3" id="KW-1185">Reference proteome</keyword>